<evidence type="ECO:0000256" key="1">
    <source>
        <dbReference type="ARBA" id="ARBA00022700"/>
    </source>
</evidence>
<dbReference type="Pfam" id="PF00631">
    <property type="entry name" value="G-gamma"/>
    <property type="match status" value="1"/>
</dbReference>
<dbReference type="PRINTS" id="PR01301">
    <property type="entry name" value="RGSPROTEIN"/>
</dbReference>
<dbReference type="OrthoDB" id="196547at2759"/>
<dbReference type="SUPFAM" id="SSF46785">
    <property type="entry name" value="Winged helix' DNA-binding domain"/>
    <property type="match status" value="1"/>
</dbReference>
<dbReference type="InterPro" id="IPR036305">
    <property type="entry name" value="RGS_sf"/>
</dbReference>
<dbReference type="InterPro" id="IPR044926">
    <property type="entry name" value="RGS_subdomain_2"/>
</dbReference>
<name>A0A7R9GCL4_9CRUS</name>
<dbReference type="GO" id="GO:0008277">
    <property type="term" value="P:regulation of G protein-coupled receptor signaling pathway"/>
    <property type="evidence" value="ECO:0007669"/>
    <property type="project" value="InterPro"/>
</dbReference>
<dbReference type="Pfam" id="PF00610">
    <property type="entry name" value="DEP"/>
    <property type="match status" value="1"/>
</dbReference>
<evidence type="ECO:0000259" key="3">
    <source>
        <dbReference type="PROSITE" id="PS50132"/>
    </source>
</evidence>
<dbReference type="PANTHER" id="PTHR45746:SF5">
    <property type="entry name" value="REGULATOR OF G-PROTEIN SIGNALING 7"/>
    <property type="match status" value="1"/>
</dbReference>
<sequence>MADAQPESMKNRKLSLKKMEALVREMMDSETGVPLRRHKLLLTAVPDAMAGYDMIEWLMEHYNLDDSSEAISLALQLCLHCFIYPVSESRDISVKDDSSIYKFHPETAWPSRGHEPDSRSYAVYLVKKQMRKDKPRLHAIDEWESEEHARLKMNLSAHWSGITVLAEEQLKLEKNRKKTEKLIAESQERAYWMVYRPPPGAPNRLEVPPYVQLRQPDRFSQRKYEAEACLEFLKNHVARSRTKVSQAAQSLVTYTTTYAEFDPVMTPPIPSNPWITDDATFWNLNSDYVEIPTERRVKRWAISSCDVLKDPTGRREFEKYLQTEYSHENIRFWMACNRLKNCTPTSLIGMRAKEIFE</sequence>
<dbReference type="GO" id="GO:0005737">
    <property type="term" value="C:cytoplasm"/>
    <property type="evidence" value="ECO:0007669"/>
    <property type="project" value="TreeGrafter"/>
</dbReference>
<proteinExistence type="predicted"/>
<dbReference type="CDD" id="cd04450">
    <property type="entry name" value="DEP_RGS7-like"/>
    <property type="match status" value="1"/>
</dbReference>
<dbReference type="SMART" id="SM01224">
    <property type="entry name" value="G_gamma"/>
    <property type="match status" value="1"/>
</dbReference>
<dbReference type="PROSITE" id="PS50186">
    <property type="entry name" value="DEP"/>
    <property type="match status" value="1"/>
</dbReference>
<dbReference type="Proteomes" id="UP000678499">
    <property type="component" value="Unassembled WGS sequence"/>
</dbReference>
<evidence type="ECO:0000313" key="5">
    <source>
        <dbReference type="EMBL" id="CAD7277420.1"/>
    </source>
</evidence>
<dbReference type="GO" id="GO:0005096">
    <property type="term" value="F:GTPase activator activity"/>
    <property type="evidence" value="ECO:0007669"/>
    <property type="project" value="TreeGrafter"/>
</dbReference>
<dbReference type="InterPro" id="IPR047017">
    <property type="entry name" value="RGS6/7/9/11_DHEX_sf"/>
</dbReference>
<dbReference type="GO" id="GO:0035556">
    <property type="term" value="P:intracellular signal transduction"/>
    <property type="evidence" value="ECO:0007669"/>
    <property type="project" value="InterPro"/>
</dbReference>
<dbReference type="InterPro" id="IPR016137">
    <property type="entry name" value="RGS"/>
</dbReference>
<dbReference type="InterPro" id="IPR036390">
    <property type="entry name" value="WH_DNA-bd_sf"/>
</dbReference>
<dbReference type="InterPro" id="IPR040759">
    <property type="entry name" value="RGS_DHEX"/>
</dbReference>
<evidence type="ECO:0000313" key="6">
    <source>
        <dbReference type="Proteomes" id="UP000678499"/>
    </source>
</evidence>
<feature type="domain" description="RGS" evidence="3">
    <location>
        <begin position="306"/>
        <end position="357"/>
    </location>
</feature>
<dbReference type="Pfam" id="PF00615">
    <property type="entry name" value="RGS"/>
    <property type="match status" value="1"/>
</dbReference>
<dbReference type="Gene3D" id="4.10.260.10">
    <property type="entry name" value="Transducin (heterotrimeric G protein), gamma chain"/>
    <property type="match status" value="1"/>
</dbReference>
<dbReference type="SMART" id="SM00224">
    <property type="entry name" value="GGL"/>
    <property type="match status" value="1"/>
</dbReference>
<dbReference type="EMBL" id="CAJPEX010000902">
    <property type="protein sequence ID" value="CAG0917572.1"/>
    <property type="molecule type" value="Genomic_DNA"/>
</dbReference>
<reference evidence="5" key="1">
    <citation type="submission" date="2020-11" db="EMBL/GenBank/DDBJ databases">
        <authorList>
            <person name="Tran Van P."/>
        </authorList>
    </citation>
    <scope>NUCLEOTIDE SEQUENCE</scope>
</reference>
<dbReference type="Gene3D" id="1.10.10.10">
    <property type="entry name" value="Winged helix-like DNA-binding domain superfamily/Winged helix DNA-binding domain"/>
    <property type="match status" value="1"/>
</dbReference>
<dbReference type="SUPFAM" id="SSF48670">
    <property type="entry name" value="Transducin (heterotrimeric G protein), gamma chain"/>
    <property type="match status" value="1"/>
</dbReference>
<dbReference type="InterPro" id="IPR000591">
    <property type="entry name" value="DEP_dom"/>
</dbReference>
<dbReference type="Pfam" id="PF18148">
    <property type="entry name" value="RGS_DHEX"/>
    <property type="match status" value="1"/>
</dbReference>
<protein>
    <recommendedName>
        <fullName evidence="7">Regulator of G-protein signaling 7</fullName>
    </recommendedName>
</protein>
<dbReference type="PROSITE" id="PS50058">
    <property type="entry name" value="G_PROTEIN_GAMMA"/>
    <property type="match status" value="1"/>
</dbReference>
<dbReference type="GO" id="GO:0007186">
    <property type="term" value="P:G protein-coupled receptor signaling pathway"/>
    <property type="evidence" value="ECO:0007669"/>
    <property type="project" value="InterPro"/>
</dbReference>
<gene>
    <name evidence="5" type="ORF">NMOB1V02_LOCUS5153</name>
</gene>
<dbReference type="InterPro" id="IPR015898">
    <property type="entry name" value="G-protein_gamma-like_dom"/>
</dbReference>
<accession>A0A7R9GCL4</accession>
<dbReference type="InterPro" id="IPR036388">
    <property type="entry name" value="WH-like_DNA-bd_sf"/>
</dbReference>
<dbReference type="PANTHER" id="PTHR45746">
    <property type="entry name" value="LP21163P"/>
    <property type="match status" value="1"/>
</dbReference>
<keyword evidence="1" id="KW-0734">Signal transduction inhibitor</keyword>
<dbReference type="EMBL" id="OA882939">
    <property type="protein sequence ID" value="CAD7277420.1"/>
    <property type="molecule type" value="Genomic_DNA"/>
</dbReference>
<keyword evidence="6" id="KW-1185">Reference proteome</keyword>
<dbReference type="InterPro" id="IPR036284">
    <property type="entry name" value="GGL_sf"/>
</dbReference>
<dbReference type="GO" id="GO:0009968">
    <property type="term" value="P:negative regulation of signal transduction"/>
    <property type="evidence" value="ECO:0007669"/>
    <property type="project" value="UniProtKB-KW"/>
</dbReference>
<organism evidence="5">
    <name type="scientific">Notodromas monacha</name>
    <dbReference type="NCBI Taxonomy" id="399045"/>
    <lineage>
        <taxon>Eukaryota</taxon>
        <taxon>Metazoa</taxon>
        <taxon>Ecdysozoa</taxon>
        <taxon>Arthropoda</taxon>
        <taxon>Crustacea</taxon>
        <taxon>Oligostraca</taxon>
        <taxon>Ostracoda</taxon>
        <taxon>Podocopa</taxon>
        <taxon>Podocopida</taxon>
        <taxon>Cypridocopina</taxon>
        <taxon>Cypridoidea</taxon>
        <taxon>Cyprididae</taxon>
        <taxon>Notodromas</taxon>
    </lineage>
</organism>
<feature type="domain" description="G protein gamma" evidence="2">
    <location>
        <begin position="226"/>
        <end position="308"/>
    </location>
</feature>
<dbReference type="Gene3D" id="1.10.167.10">
    <property type="entry name" value="Regulator of G-protein Signalling 4, domain 2"/>
    <property type="match status" value="1"/>
</dbReference>
<dbReference type="InterPro" id="IPR047016">
    <property type="entry name" value="RGS6/7/9/11"/>
</dbReference>
<dbReference type="CDD" id="cd00068">
    <property type="entry name" value="GGL"/>
    <property type="match status" value="1"/>
</dbReference>
<dbReference type="AlphaFoldDB" id="A0A7R9GCL4"/>
<dbReference type="GO" id="GO:0005886">
    <property type="term" value="C:plasma membrane"/>
    <property type="evidence" value="ECO:0007669"/>
    <property type="project" value="TreeGrafter"/>
</dbReference>
<dbReference type="SUPFAM" id="SSF48097">
    <property type="entry name" value="Regulator of G-protein signaling, RGS"/>
    <property type="match status" value="1"/>
</dbReference>
<feature type="domain" description="DEP" evidence="4">
    <location>
        <begin position="29"/>
        <end position="105"/>
    </location>
</feature>
<evidence type="ECO:0000259" key="4">
    <source>
        <dbReference type="PROSITE" id="PS50186"/>
    </source>
</evidence>
<dbReference type="SMART" id="SM00049">
    <property type="entry name" value="DEP"/>
    <property type="match status" value="1"/>
</dbReference>
<evidence type="ECO:0008006" key="7">
    <source>
        <dbReference type="Google" id="ProtNLM"/>
    </source>
</evidence>
<evidence type="ECO:0000259" key="2">
    <source>
        <dbReference type="PROSITE" id="PS50058"/>
    </source>
</evidence>
<dbReference type="PROSITE" id="PS50132">
    <property type="entry name" value="RGS"/>
    <property type="match status" value="1"/>
</dbReference>
<dbReference type="Gene3D" id="1.10.1240.60">
    <property type="match status" value="1"/>
</dbReference>
<dbReference type="GO" id="GO:0043005">
    <property type="term" value="C:neuron projection"/>
    <property type="evidence" value="ECO:0007669"/>
    <property type="project" value="TreeGrafter"/>
</dbReference>